<dbReference type="EMBL" id="LT841358">
    <property type="protein sequence ID" value="SMH72108.1"/>
    <property type="molecule type" value="Genomic_DNA"/>
</dbReference>
<dbReference type="RefSeq" id="WP_157927948.1">
    <property type="nucleotide sequence ID" value="NZ_LT841358.1"/>
</dbReference>
<dbReference type="Gene3D" id="6.10.140.1230">
    <property type="match status" value="1"/>
</dbReference>
<accession>A0A2H1FH70</accession>
<evidence type="ECO:0000256" key="1">
    <source>
        <dbReference type="SAM" id="MobiDB-lite"/>
    </source>
</evidence>
<dbReference type="AlphaFoldDB" id="A0A2H1FH70"/>
<dbReference type="Proteomes" id="UP000230607">
    <property type="component" value="Chromosome 1"/>
</dbReference>
<feature type="region of interest" description="Disordered" evidence="1">
    <location>
        <begin position="193"/>
        <end position="212"/>
    </location>
</feature>
<feature type="compositionally biased region" description="Polar residues" evidence="1">
    <location>
        <begin position="202"/>
        <end position="212"/>
    </location>
</feature>
<keyword evidence="3" id="KW-1185">Reference proteome</keyword>
<evidence type="ECO:0000313" key="2">
    <source>
        <dbReference type="EMBL" id="SMH72108.1"/>
    </source>
</evidence>
<dbReference type="OrthoDB" id="7724at2157"/>
<evidence type="ECO:0000313" key="3">
    <source>
        <dbReference type="Proteomes" id="UP000230607"/>
    </source>
</evidence>
<evidence type="ECO:0008006" key="4">
    <source>
        <dbReference type="Google" id="ProtNLM"/>
    </source>
</evidence>
<organism evidence="2 3">
    <name type="scientific">Candidatus Nitrosotalea okcheonensis</name>
    <dbReference type="NCBI Taxonomy" id="1903276"/>
    <lineage>
        <taxon>Archaea</taxon>
        <taxon>Nitrososphaerota</taxon>
        <taxon>Nitrososphaeria</taxon>
        <taxon>Nitrosotaleales</taxon>
        <taxon>Nitrosotaleaceae</taxon>
        <taxon>Nitrosotalea</taxon>
    </lineage>
</organism>
<reference evidence="3" key="1">
    <citation type="submission" date="2017-03" db="EMBL/GenBank/DDBJ databases">
        <authorList>
            <person name="Herbold C."/>
        </authorList>
    </citation>
    <scope>NUCLEOTIDE SEQUENCE [LARGE SCALE GENOMIC DNA]</scope>
</reference>
<sequence length="212" mass="23343">MTTFTNNWQRPQTPSLGEKINDALKPKGALKPRLEAGIKRLQTQIVKLDGMITKLKQKDEKLFKRIVIATQNHDITASKVLSKELAEVRKVTKLLGNARIALEQIELRLSTFHDLGDTVVTIMPTIGLMKNLKSSLVKFMPEADRELTGMTEMLGGLMTDTFHSGDFGIDSSATSEESEKILQEASAVAEAAINDKLPSMPADQSSSSARYV</sequence>
<proteinExistence type="predicted"/>
<name>A0A2H1FH70_9ARCH</name>
<protein>
    <recommendedName>
        <fullName evidence="4">SNF7 protein</fullName>
    </recommendedName>
</protein>
<gene>
    <name evidence="2" type="ORF">NCS_11920</name>
</gene>